<evidence type="ECO:0000313" key="1">
    <source>
        <dbReference type="EMBL" id="KRN56755.1"/>
    </source>
</evidence>
<dbReference type="GeneID" id="89587701"/>
<sequence>MKNAKYINQNGEIDSTVLVNKNEALRSNIYERYKQKNVAKFIDAIATQLMTIPSFVEQIMKQGEMVLDISQDMAEKLAKGTISFGTYQESGLKYAQFVNSDTGKIVKNIPIKELPTNLGPSIADLGLAMKLQQISDTLDVLGEKVDQVNRNFDLNRYAEVQSAKEKFEMAILAKDAETKKVLLRESMSQATNAKNLLLNQLLETKKHLITSKSKNKIPFITTGLSADAGDKLAQTALENLSYMKDAFYYQIATQYELGEYEMLNYTIDNFKAIILQNFSGNDALELDQYLSIATNPFKFLSNEVIESSESILKFIDKHEELLAE</sequence>
<protein>
    <submittedName>
        <fullName evidence="1">Uncharacterized protein</fullName>
    </submittedName>
</protein>
<accession>A0A0R2HVM4</accession>
<reference evidence="1 2" key="1">
    <citation type="journal article" date="2015" name="Genome Announc.">
        <title>Expanding the biotechnology potential of lactobacilli through comparative genomics of 213 strains and associated genera.</title>
        <authorList>
            <person name="Sun Z."/>
            <person name="Harris H.M."/>
            <person name="McCann A."/>
            <person name="Guo C."/>
            <person name="Argimon S."/>
            <person name="Zhang W."/>
            <person name="Yang X."/>
            <person name="Jeffery I.B."/>
            <person name="Cooney J.C."/>
            <person name="Kagawa T.F."/>
            <person name="Liu W."/>
            <person name="Song Y."/>
            <person name="Salvetti E."/>
            <person name="Wrobel A."/>
            <person name="Rasinkangas P."/>
            <person name="Parkhill J."/>
            <person name="Rea M.C."/>
            <person name="O'Sullivan O."/>
            <person name="Ritari J."/>
            <person name="Douillard F.P."/>
            <person name="Paul Ross R."/>
            <person name="Yang R."/>
            <person name="Briner A.E."/>
            <person name="Felis G.E."/>
            <person name="de Vos W.M."/>
            <person name="Barrangou R."/>
            <person name="Klaenhammer T.R."/>
            <person name="Caufield P.W."/>
            <person name="Cui Y."/>
            <person name="Zhang H."/>
            <person name="O'Toole P.W."/>
        </authorList>
    </citation>
    <scope>NUCLEOTIDE SEQUENCE [LARGE SCALE GENOMIC DNA]</scope>
    <source>
        <strain evidence="1 2">DSM 20623</strain>
    </source>
</reference>
<dbReference type="AlphaFoldDB" id="A0A0R2HVM4"/>
<proteinExistence type="predicted"/>
<evidence type="ECO:0000313" key="2">
    <source>
        <dbReference type="Proteomes" id="UP000051658"/>
    </source>
</evidence>
<keyword evidence="2" id="KW-1185">Reference proteome</keyword>
<dbReference type="RefSeq" id="WP_034573856.1">
    <property type="nucleotide sequence ID" value="NZ_JQBS01000018.1"/>
</dbReference>
<name>A0A0R2HVM4_CARDV</name>
<dbReference type="PATRIC" id="fig|1449336.4.peg.775"/>
<gene>
    <name evidence="1" type="ORF">IV74_GL000758</name>
</gene>
<dbReference type="EMBL" id="JQBS01000018">
    <property type="protein sequence ID" value="KRN56755.1"/>
    <property type="molecule type" value="Genomic_DNA"/>
</dbReference>
<comment type="caution">
    <text evidence="1">The sequence shown here is derived from an EMBL/GenBank/DDBJ whole genome shotgun (WGS) entry which is preliminary data.</text>
</comment>
<organism evidence="1 2">
    <name type="scientific">Carnobacterium divergens DSM 20623</name>
    <dbReference type="NCBI Taxonomy" id="1449336"/>
    <lineage>
        <taxon>Bacteria</taxon>
        <taxon>Bacillati</taxon>
        <taxon>Bacillota</taxon>
        <taxon>Bacilli</taxon>
        <taxon>Lactobacillales</taxon>
        <taxon>Carnobacteriaceae</taxon>
        <taxon>Carnobacterium</taxon>
    </lineage>
</organism>
<dbReference type="Proteomes" id="UP000051658">
    <property type="component" value="Unassembled WGS sequence"/>
</dbReference>